<comment type="caution">
    <text evidence="3">The sequence shown here is derived from an EMBL/GenBank/DDBJ whole genome shotgun (WGS) entry which is preliminary data.</text>
</comment>
<proteinExistence type="predicted"/>
<dbReference type="InterPro" id="IPR024537">
    <property type="entry name" value="DUF3322"/>
</dbReference>
<evidence type="ECO:0000313" key="4">
    <source>
        <dbReference type="Proteomes" id="UP000245466"/>
    </source>
</evidence>
<keyword evidence="4" id="KW-1185">Reference proteome</keyword>
<evidence type="ECO:0000259" key="1">
    <source>
        <dbReference type="Pfam" id="PF09983"/>
    </source>
</evidence>
<dbReference type="Proteomes" id="UP000245466">
    <property type="component" value="Unassembled WGS sequence"/>
</dbReference>
<dbReference type="RefSeq" id="WP_116543609.1">
    <property type="nucleotide sequence ID" value="NZ_QEKI01000006.1"/>
</dbReference>
<dbReference type="EMBL" id="QEKI01000006">
    <property type="protein sequence ID" value="PVY40879.1"/>
    <property type="molecule type" value="Genomic_DNA"/>
</dbReference>
<feature type="domain" description="Wadjet protein JetD C-terminal" evidence="1">
    <location>
        <begin position="207"/>
        <end position="373"/>
    </location>
</feature>
<feature type="domain" description="DUF3322" evidence="2">
    <location>
        <begin position="5"/>
        <end position="184"/>
    </location>
</feature>
<reference evidence="3 4" key="1">
    <citation type="submission" date="2018-04" db="EMBL/GenBank/DDBJ databases">
        <title>Genomic Encyclopedia of Type Strains, Phase IV (KMG-IV): sequencing the most valuable type-strain genomes for metagenomic binning, comparative biology and taxonomic classification.</title>
        <authorList>
            <person name="Goeker M."/>
        </authorList>
    </citation>
    <scope>NUCLEOTIDE SEQUENCE [LARGE SCALE GENOMIC DNA]</scope>
    <source>
        <strain evidence="3 4">DSM 100231</strain>
    </source>
</reference>
<evidence type="ECO:0000259" key="2">
    <source>
        <dbReference type="Pfam" id="PF11795"/>
    </source>
</evidence>
<dbReference type="Pfam" id="PF09983">
    <property type="entry name" value="JetD_C"/>
    <property type="match status" value="1"/>
</dbReference>
<evidence type="ECO:0000313" key="3">
    <source>
        <dbReference type="EMBL" id="PVY40879.1"/>
    </source>
</evidence>
<dbReference type="Pfam" id="PF11795">
    <property type="entry name" value="DUF3322"/>
    <property type="match status" value="1"/>
</dbReference>
<evidence type="ECO:0008006" key="5">
    <source>
        <dbReference type="Google" id="ProtNLM"/>
    </source>
</evidence>
<dbReference type="OrthoDB" id="322908at2"/>
<sequence>MITVEEIKRKADKLYPEVLRAAVLGESLFPKEIRANKKLSSDFSAMSRQLAPLIAESKDRKGYGYSICYEQVKTRLHGVQDRPASIVFDTFEDYLRFTGKQRQYLAFLEDIELILHWIPSLKAWVVQQVQHVLDYQGQWHDLLAVCDWFLQGYEPDRYYIRELPIPVHTKFIEEHKGVLRKLLDELVPHLSDPTATEFEKRFRLKFEQPCIRFRILDEELYLAGQLDDVSLPSDSFAALTIPCEHVFVVENLMNFLTFPKVPAAIVIWGKGFAVESLKEAAWLSSKNICYWSDLDVQGFQMLSQLRSYFPQTRSMLMDRKVLEDYKEYIVKGTPSNCQSLPHLTEEERNLFELLSAENLRLEQERIPQQVVIETALVMCNGYYLT</sequence>
<dbReference type="AlphaFoldDB" id="A0A2U1AWS4"/>
<name>A0A2U1AWS4_9BACT</name>
<dbReference type="InterPro" id="IPR024534">
    <property type="entry name" value="JetD_C"/>
</dbReference>
<gene>
    <name evidence="3" type="ORF">C8E01_106221</name>
</gene>
<protein>
    <recommendedName>
        <fullName evidence="5">Wadjet protein JetD C-terminal domain-containing protein</fullName>
    </recommendedName>
</protein>
<organism evidence="3 4">
    <name type="scientific">Pontibacter virosus</name>
    <dbReference type="NCBI Taxonomy" id="1765052"/>
    <lineage>
        <taxon>Bacteria</taxon>
        <taxon>Pseudomonadati</taxon>
        <taxon>Bacteroidota</taxon>
        <taxon>Cytophagia</taxon>
        <taxon>Cytophagales</taxon>
        <taxon>Hymenobacteraceae</taxon>
        <taxon>Pontibacter</taxon>
    </lineage>
</organism>
<accession>A0A2U1AWS4</accession>